<gene>
    <name evidence="1" type="ORF">SAMN04488498_1831</name>
</gene>
<dbReference type="EMBL" id="FOSL01000083">
    <property type="protein sequence ID" value="SFL24745.1"/>
    <property type="molecule type" value="Genomic_DNA"/>
</dbReference>
<protein>
    <submittedName>
        <fullName evidence="1">Uncharacterized protein</fullName>
    </submittedName>
</protein>
<sequence length="79" mass="8952">MEMCHEILFTLTRRKAQPMKQALARTSTSSSKAVGVPLSNLILRNDGGRVFESRAASKPPSYITLWDTTLEIILRFLWT</sequence>
<dbReference type="AlphaFoldDB" id="A0A1I4G3V3"/>
<organism evidence="1 2">
    <name type="scientific">Neomesorhizobium albiziae</name>
    <dbReference type="NCBI Taxonomy" id="335020"/>
    <lineage>
        <taxon>Bacteria</taxon>
        <taxon>Pseudomonadati</taxon>
        <taxon>Pseudomonadota</taxon>
        <taxon>Alphaproteobacteria</taxon>
        <taxon>Hyphomicrobiales</taxon>
        <taxon>Phyllobacteriaceae</taxon>
        <taxon>Neomesorhizobium</taxon>
    </lineage>
</organism>
<name>A0A1I4G3V3_9HYPH</name>
<evidence type="ECO:0000313" key="2">
    <source>
        <dbReference type="Proteomes" id="UP000323300"/>
    </source>
</evidence>
<dbReference type="Proteomes" id="UP000323300">
    <property type="component" value="Unassembled WGS sequence"/>
</dbReference>
<proteinExistence type="predicted"/>
<reference evidence="1 2" key="1">
    <citation type="submission" date="2016-10" db="EMBL/GenBank/DDBJ databases">
        <authorList>
            <person name="Varghese N."/>
            <person name="Submissions S."/>
        </authorList>
    </citation>
    <scope>NUCLEOTIDE SEQUENCE [LARGE SCALE GENOMIC DNA]</scope>
    <source>
        <strain evidence="1 2">DSM 21822</strain>
    </source>
</reference>
<keyword evidence="2" id="KW-1185">Reference proteome</keyword>
<evidence type="ECO:0000313" key="1">
    <source>
        <dbReference type="EMBL" id="SFL24745.1"/>
    </source>
</evidence>
<accession>A0A1I4G3V3</accession>